<feature type="transmembrane region" description="Helical" evidence="6">
    <location>
        <begin position="188"/>
        <end position="206"/>
    </location>
</feature>
<dbReference type="AlphaFoldDB" id="A0A8H4LVV5"/>
<feature type="transmembrane region" description="Helical" evidence="6">
    <location>
        <begin position="112"/>
        <end position="136"/>
    </location>
</feature>
<dbReference type="Proteomes" id="UP000557566">
    <property type="component" value="Unassembled WGS sequence"/>
</dbReference>
<evidence type="ECO:0000256" key="3">
    <source>
        <dbReference type="ARBA" id="ARBA00022692"/>
    </source>
</evidence>
<evidence type="ECO:0008006" key="9">
    <source>
        <dbReference type="Google" id="ProtNLM"/>
    </source>
</evidence>
<feature type="transmembrane region" description="Helical" evidence="6">
    <location>
        <begin position="367"/>
        <end position="387"/>
    </location>
</feature>
<evidence type="ECO:0000256" key="6">
    <source>
        <dbReference type="SAM" id="Phobius"/>
    </source>
</evidence>
<feature type="transmembrane region" description="Helical" evidence="6">
    <location>
        <begin position="33"/>
        <end position="61"/>
    </location>
</feature>
<dbReference type="PIRSF" id="PIRSF006060">
    <property type="entry name" value="AA_transporter"/>
    <property type="match status" value="1"/>
</dbReference>
<feature type="transmembrane region" description="Helical" evidence="6">
    <location>
        <begin position="264"/>
        <end position="286"/>
    </location>
</feature>
<gene>
    <name evidence="7" type="ORF">G6O67_006600</name>
</gene>
<evidence type="ECO:0000313" key="8">
    <source>
        <dbReference type="Proteomes" id="UP000557566"/>
    </source>
</evidence>
<protein>
    <recommendedName>
        <fullName evidence="9">Amino acid/polyamine transporter I</fullName>
    </recommendedName>
</protein>
<dbReference type="Pfam" id="PF13520">
    <property type="entry name" value="AA_permease_2"/>
    <property type="match status" value="1"/>
</dbReference>
<feature type="transmembrane region" description="Helical" evidence="6">
    <location>
        <begin position="467"/>
        <end position="485"/>
    </location>
</feature>
<keyword evidence="8" id="KW-1185">Reference proteome</keyword>
<dbReference type="Gene3D" id="1.20.1740.10">
    <property type="entry name" value="Amino acid/polyamine transporter I"/>
    <property type="match status" value="1"/>
</dbReference>
<accession>A0A8H4LVV5</accession>
<keyword evidence="4 6" id="KW-1133">Transmembrane helix</keyword>
<dbReference type="PANTHER" id="PTHR45649:SF14">
    <property type="entry name" value="GABA PERMEASE"/>
    <property type="match status" value="1"/>
</dbReference>
<evidence type="ECO:0000313" key="7">
    <source>
        <dbReference type="EMBL" id="KAF4506523.1"/>
    </source>
</evidence>
<proteinExistence type="predicted"/>
<feature type="transmembrane region" description="Helical" evidence="6">
    <location>
        <begin position="393"/>
        <end position="416"/>
    </location>
</feature>
<feature type="transmembrane region" description="Helical" evidence="6">
    <location>
        <begin position="67"/>
        <end position="91"/>
    </location>
</feature>
<feature type="transmembrane region" description="Helical" evidence="6">
    <location>
        <begin position="156"/>
        <end position="176"/>
    </location>
</feature>
<evidence type="ECO:0000256" key="1">
    <source>
        <dbReference type="ARBA" id="ARBA00004141"/>
    </source>
</evidence>
<dbReference type="GO" id="GO:0016020">
    <property type="term" value="C:membrane"/>
    <property type="evidence" value="ECO:0007669"/>
    <property type="project" value="UniProtKB-SubCell"/>
</dbReference>
<name>A0A8H4LVV5_9HYPO</name>
<keyword evidence="2" id="KW-0813">Transport</keyword>
<feature type="transmembrane region" description="Helical" evidence="6">
    <location>
        <begin position="315"/>
        <end position="334"/>
    </location>
</feature>
<dbReference type="PANTHER" id="PTHR45649">
    <property type="entry name" value="AMINO-ACID PERMEASE BAT1"/>
    <property type="match status" value="1"/>
</dbReference>
<reference evidence="7 8" key="1">
    <citation type="journal article" date="2020" name="Genome Biol. Evol.">
        <title>A new high-quality draft genome assembly of the Chinese cordyceps Ophiocordyceps sinensis.</title>
        <authorList>
            <person name="Shu R."/>
            <person name="Zhang J."/>
            <person name="Meng Q."/>
            <person name="Zhang H."/>
            <person name="Zhou G."/>
            <person name="Li M."/>
            <person name="Wu P."/>
            <person name="Zhao Y."/>
            <person name="Chen C."/>
            <person name="Qin Q."/>
        </authorList>
    </citation>
    <scope>NUCLEOTIDE SEQUENCE [LARGE SCALE GENOMIC DNA]</scope>
    <source>
        <strain evidence="7 8">IOZ07</strain>
    </source>
</reference>
<comment type="subcellular location">
    <subcellularLocation>
        <location evidence="1">Membrane</location>
        <topology evidence="1">Multi-pass membrane protein</topology>
    </subcellularLocation>
</comment>
<dbReference type="InterPro" id="IPR002293">
    <property type="entry name" value="AA/rel_permease1"/>
</dbReference>
<evidence type="ECO:0000256" key="5">
    <source>
        <dbReference type="ARBA" id="ARBA00023136"/>
    </source>
</evidence>
<feature type="transmembrane region" description="Helical" evidence="6">
    <location>
        <begin position="436"/>
        <end position="455"/>
    </location>
</feature>
<organism evidence="7 8">
    <name type="scientific">Ophiocordyceps sinensis</name>
    <dbReference type="NCBI Taxonomy" id="72228"/>
    <lineage>
        <taxon>Eukaryota</taxon>
        <taxon>Fungi</taxon>
        <taxon>Dikarya</taxon>
        <taxon>Ascomycota</taxon>
        <taxon>Pezizomycotina</taxon>
        <taxon>Sordariomycetes</taxon>
        <taxon>Hypocreomycetidae</taxon>
        <taxon>Hypocreales</taxon>
        <taxon>Ophiocordycipitaceae</taxon>
        <taxon>Ophiocordyceps</taxon>
    </lineage>
</organism>
<dbReference type="EMBL" id="JAAVMX010000007">
    <property type="protein sequence ID" value="KAF4506523.1"/>
    <property type="molecule type" value="Genomic_DNA"/>
</dbReference>
<evidence type="ECO:0000256" key="2">
    <source>
        <dbReference type="ARBA" id="ARBA00022448"/>
    </source>
</evidence>
<sequence>MPTGMETPSSILTDEARLAHLGHRQELRRTYSLPALGALCVCLMATWEALSSVITAALVSGGPPCLFYSYVASFLCTICIATSLAEIASIYPTAGGQYYWVAALSPARAKLAASYFTGWISVGGQVVFTASAAFAAGLQTQALITLNDDSYVPRRWQGMLFYWATLLYAGYLNVWGARAMPHVNLTSGIIHILAFAGIVVTLGVMADKKAASFVFAEFVNSSGWESDGISWLVGLLSTVYPFLGYDAACHMAEELPHASRNVPLAMIGSVVINGIMGLVYCVLLLFSATSLDRLVETPTGFPFMEIYLDATRSRVGATIMSLMLVLVAIAATVASTTSTSRTLWAFARDKATPCHEYLSHVDPGLQIPVRSVVLVVGLQALLGFLYLCNDTAFSAILSMAIIGLYLSYILPIGYMLFHGRQRLDRRDLASFRLSPWLGVALNVVSMIWMVVVMIFSTFPPAPQTMNYSSVVLAGWVVFGAIYYIVAARHKFEVPMTDVYGVDKRHNEHNQGSS</sequence>
<dbReference type="GO" id="GO:0022857">
    <property type="term" value="F:transmembrane transporter activity"/>
    <property type="evidence" value="ECO:0007669"/>
    <property type="project" value="InterPro"/>
</dbReference>
<dbReference type="OrthoDB" id="3257095at2759"/>
<comment type="caution">
    <text evidence="7">The sequence shown here is derived from an EMBL/GenBank/DDBJ whole genome shotgun (WGS) entry which is preliminary data.</text>
</comment>
<keyword evidence="3 6" id="KW-0812">Transmembrane</keyword>
<evidence type="ECO:0000256" key="4">
    <source>
        <dbReference type="ARBA" id="ARBA00022989"/>
    </source>
</evidence>
<keyword evidence="5 6" id="KW-0472">Membrane</keyword>